<keyword evidence="3 8" id="KW-0812">Transmembrane</keyword>
<dbReference type="GO" id="GO:0016887">
    <property type="term" value="F:ATP hydrolysis activity"/>
    <property type="evidence" value="ECO:0007669"/>
    <property type="project" value="InterPro"/>
</dbReference>
<dbReference type="FunFam" id="3.40.50.300:FF:000287">
    <property type="entry name" value="Multidrug ABC transporter ATP-binding protein"/>
    <property type="match status" value="1"/>
</dbReference>
<organism evidence="11 12">
    <name type="scientific">Candidatus Desulfatifera sulfidica</name>
    <dbReference type="NCBI Taxonomy" id="2841691"/>
    <lineage>
        <taxon>Bacteria</taxon>
        <taxon>Pseudomonadati</taxon>
        <taxon>Thermodesulfobacteriota</taxon>
        <taxon>Desulfobulbia</taxon>
        <taxon>Desulfobulbales</taxon>
        <taxon>Desulfobulbaceae</taxon>
        <taxon>Candidatus Desulfatifera</taxon>
    </lineage>
</organism>
<keyword evidence="6 8" id="KW-1133">Transmembrane helix</keyword>
<comment type="caution">
    <text evidence="11">The sequence shown here is derived from an EMBL/GenBank/DDBJ whole genome shotgun (WGS) entry which is preliminary data.</text>
</comment>
<dbReference type="PROSITE" id="PS50929">
    <property type="entry name" value="ABC_TM1F"/>
    <property type="match status" value="1"/>
</dbReference>
<dbReference type="Proteomes" id="UP000599024">
    <property type="component" value="Unassembled WGS sequence"/>
</dbReference>
<dbReference type="GO" id="GO:0005524">
    <property type="term" value="F:ATP binding"/>
    <property type="evidence" value="ECO:0007669"/>
    <property type="project" value="UniProtKB-KW"/>
</dbReference>
<dbReference type="AlphaFoldDB" id="A0A8J6N825"/>
<dbReference type="PANTHER" id="PTHR43394:SF1">
    <property type="entry name" value="ATP-BINDING CASSETTE SUB-FAMILY B MEMBER 10, MITOCHONDRIAL"/>
    <property type="match status" value="1"/>
</dbReference>
<evidence type="ECO:0000313" key="12">
    <source>
        <dbReference type="Proteomes" id="UP000599024"/>
    </source>
</evidence>
<evidence type="ECO:0000259" key="10">
    <source>
        <dbReference type="PROSITE" id="PS50929"/>
    </source>
</evidence>
<dbReference type="PROSITE" id="PS00211">
    <property type="entry name" value="ABC_TRANSPORTER_1"/>
    <property type="match status" value="1"/>
</dbReference>
<dbReference type="GO" id="GO:0015421">
    <property type="term" value="F:ABC-type oligopeptide transporter activity"/>
    <property type="evidence" value="ECO:0007669"/>
    <property type="project" value="TreeGrafter"/>
</dbReference>
<dbReference type="SUPFAM" id="SSF52540">
    <property type="entry name" value="P-loop containing nucleoside triphosphate hydrolases"/>
    <property type="match status" value="1"/>
</dbReference>
<proteinExistence type="predicted"/>
<dbReference type="InterPro" id="IPR011527">
    <property type="entry name" value="ABC1_TM_dom"/>
</dbReference>
<keyword evidence="5 11" id="KW-0067">ATP-binding</keyword>
<evidence type="ECO:0000313" key="11">
    <source>
        <dbReference type="EMBL" id="MBC8208532.1"/>
    </source>
</evidence>
<evidence type="ECO:0000256" key="6">
    <source>
        <dbReference type="ARBA" id="ARBA00022989"/>
    </source>
</evidence>
<dbReference type="PROSITE" id="PS50893">
    <property type="entry name" value="ABC_TRANSPORTER_2"/>
    <property type="match status" value="1"/>
</dbReference>
<dbReference type="Gene3D" id="3.40.50.300">
    <property type="entry name" value="P-loop containing nucleotide triphosphate hydrolases"/>
    <property type="match status" value="1"/>
</dbReference>
<feature type="transmembrane region" description="Helical" evidence="8">
    <location>
        <begin position="269"/>
        <end position="289"/>
    </location>
</feature>
<evidence type="ECO:0000256" key="5">
    <source>
        <dbReference type="ARBA" id="ARBA00022840"/>
    </source>
</evidence>
<dbReference type="Pfam" id="PF00005">
    <property type="entry name" value="ABC_tran"/>
    <property type="match status" value="1"/>
</dbReference>
<dbReference type="InterPro" id="IPR003439">
    <property type="entry name" value="ABC_transporter-like_ATP-bd"/>
</dbReference>
<comment type="subcellular location">
    <subcellularLocation>
        <location evidence="1">Cell membrane</location>
        <topology evidence="1">Multi-pass membrane protein</topology>
    </subcellularLocation>
</comment>
<accession>A0A8J6N825</accession>
<feature type="transmembrane region" description="Helical" evidence="8">
    <location>
        <begin position="131"/>
        <end position="156"/>
    </location>
</feature>
<dbReference type="InterPro" id="IPR017871">
    <property type="entry name" value="ABC_transporter-like_CS"/>
</dbReference>
<evidence type="ECO:0000256" key="2">
    <source>
        <dbReference type="ARBA" id="ARBA00022448"/>
    </source>
</evidence>
<dbReference type="CDD" id="cd18552">
    <property type="entry name" value="ABC_6TM_MsbA_like"/>
    <property type="match status" value="1"/>
</dbReference>
<dbReference type="SMART" id="SM00382">
    <property type="entry name" value="AAA"/>
    <property type="match status" value="1"/>
</dbReference>
<protein>
    <submittedName>
        <fullName evidence="11">ATP-binding cassette domain-containing protein</fullName>
    </submittedName>
</protein>
<feature type="domain" description="ABC transmembrane type-1" evidence="10">
    <location>
        <begin position="22"/>
        <end position="304"/>
    </location>
</feature>
<dbReference type="InterPro" id="IPR027417">
    <property type="entry name" value="P-loop_NTPase"/>
</dbReference>
<dbReference type="Gene3D" id="1.20.1560.10">
    <property type="entry name" value="ABC transporter type 1, transmembrane domain"/>
    <property type="match status" value="1"/>
</dbReference>
<evidence type="ECO:0000256" key="4">
    <source>
        <dbReference type="ARBA" id="ARBA00022741"/>
    </source>
</evidence>
<feature type="transmembrane region" description="Helical" evidence="8">
    <location>
        <begin position="55"/>
        <end position="78"/>
    </location>
</feature>
<name>A0A8J6N825_9BACT</name>
<dbReference type="SUPFAM" id="SSF90123">
    <property type="entry name" value="ABC transporter transmembrane region"/>
    <property type="match status" value="1"/>
</dbReference>
<evidence type="ECO:0000259" key="9">
    <source>
        <dbReference type="PROSITE" id="PS50893"/>
    </source>
</evidence>
<keyword evidence="2" id="KW-0813">Transport</keyword>
<dbReference type="EMBL" id="JACNLK010000044">
    <property type="protein sequence ID" value="MBC8208532.1"/>
    <property type="molecule type" value="Genomic_DNA"/>
</dbReference>
<dbReference type="GO" id="GO:0005886">
    <property type="term" value="C:plasma membrane"/>
    <property type="evidence" value="ECO:0007669"/>
    <property type="project" value="UniProtKB-SubCell"/>
</dbReference>
<feature type="transmembrane region" description="Helical" evidence="8">
    <location>
        <begin position="247"/>
        <end position="263"/>
    </location>
</feature>
<dbReference type="InterPro" id="IPR003593">
    <property type="entry name" value="AAA+_ATPase"/>
</dbReference>
<dbReference type="Pfam" id="PF00664">
    <property type="entry name" value="ABC_membrane"/>
    <property type="match status" value="1"/>
</dbReference>
<reference evidence="11 12" key="1">
    <citation type="submission" date="2020-08" db="EMBL/GenBank/DDBJ databases">
        <title>Bridging the membrane lipid divide: bacteria of the FCB group superphylum have the potential to synthesize archaeal ether lipids.</title>
        <authorList>
            <person name="Villanueva L."/>
            <person name="Von Meijenfeldt F.A.B."/>
            <person name="Westbye A.B."/>
            <person name="Yadav S."/>
            <person name="Hopmans E.C."/>
            <person name="Dutilh B.E."/>
            <person name="Sinninghe Damste J.S."/>
        </authorList>
    </citation>
    <scope>NUCLEOTIDE SEQUENCE [LARGE SCALE GENOMIC DNA]</scope>
    <source>
        <strain evidence="11">NIOZ-UU81</strain>
    </source>
</reference>
<dbReference type="InterPro" id="IPR036640">
    <property type="entry name" value="ABC1_TM_sf"/>
</dbReference>
<sequence>MTNKQLLQKIYSLIWPYRVKLLISVLAGLAVAALSGAQAYMVKPLLDKIFVEKNTFFLMALPPTLVLLFLVKGFFFALNHYLLEFVGQTVIRDLRTRLFDHIHKQSLSFFHKTPTGEIISRIISDIQLLQGALSTVVVGLIRDFFQVIFLLGVLFFMNWKLALMSVIFLPIAAVPIVIFGRAFRRLSAKGQIETAHVSNITHESITGAIVTKAFAMENYEGKRFAEQVQRLFHVFIKNARYRAIQHPLMEVIGGVGMALIIWFGGREVIAGTATPGTFFSFLTALVMIYNPIKTVSRINSSVQQGLAAAERVFNLLAVNPEITDAPDCIELPPFLHTIELRQVGFSYDTGKPVLRGIDLTLHAGEVLAIVGPSGSGKSTFANLLPRFFEINTGQLLIDGHDIRNVSMESLRRQIAVVTQQTILFNDTIRNNISYGDPERTDQEVRDAARAAHSLDFIEALPQGFSTQIGEAGVRLSGGERQRLSIARALLKNAPILVLDEATSALDTESEREVQKALDNLMKNRTTFVIAHRLSTIKNADRIIVIQDGRIVEQGSHVTLLAQQGLYHHLYTMQH</sequence>
<dbReference type="InterPro" id="IPR039421">
    <property type="entry name" value="Type_1_exporter"/>
</dbReference>
<evidence type="ECO:0000256" key="8">
    <source>
        <dbReference type="SAM" id="Phobius"/>
    </source>
</evidence>
<evidence type="ECO:0000256" key="7">
    <source>
        <dbReference type="ARBA" id="ARBA00023136"/>
    </source>
</evidence>
<feature type="transmembrane region" description="Helical" evidence="8">
    <location>
        <begin position="162"/>
        <end position="183"/>
    </location>
</feature>
<feature type="domain" description="ABC transporter" evidence="9">
    <location>
        <begin position="338"/>
        <end position="572"/>
    </location>
</feature>
<keyword evidence="7 8" id="KW-0472">Membrane</keyword>
<dbReference type="PANTHER" id="PTHR43394">
    <property type="entry name" value="ATP-DEPENDENT PERMEASE MDL1, MITOCHONDRIAL"/>
    <property type="match status" value="1"/>
</dbReference>
<keyword evidence="4" id="KW-0547">Nucleotide-binding</keyword>
<evidence type="ECO:0000256" key="3">
    <source>
        <dbReference type="ARBA" id="ARBA00022692"/>
    </source>
</evidence>
<evidence type="ECO:0000256" key="1">
    <source>
        <dbReference type="ARBA" id="ARBA00004651"/>
    </source>
</evidence>
<gene>
    <name evidence="11" type="ORF">H8E79_05135</name>
</gene>